<dbReference type="AlphaFoldDB" id="A0A1H6ZBD8"/>
<reference evidence="3" key="1">
    <citation type="submission" date="2016-10" db="EMBL/GenBank/DDBJ databases">
        <authorList>
            <person name="Varghese N."/>
            <person name="Submissions S."/>
        </authorList>
    </citation>
    <scope>NUCLEOTIDE SEQUENCE [LARGE SCALE GENOMIC DNA]</scope>
    <source>
        <strain evidence="3">IBRC-M 10761</strain>
    </source>
</reference>
<proteinExistence type="predicted"/>
<dbReference type="EMBL" id="FNZH01000004">
    <property type="protein sequence ID" value="SEJ50873.1"/>
    <property type="molecule type" value="Genomic_DNA"/>
</dbReference>
<gene>
    <name evidence="2" type="ORF">SAMN05192553_104371</name>
</gene>
<accession>A0A1H6ZBD8</accession>
<evidence type="ECO:0000256" key="1">
    <source>
        <dbReference type="SAM" id="MobiDB-lite"/>
    </source>
</evidence>
<keyword evidence="3" id="KW-1185">Reference proteome</keyword>
<dbReference type="Proteomes" id="UP000199403">
    <property type="component" value="Unassembled WGS sequence"/>
</dbReference>
<organism evidence="2 3">
    <name type="scientific">Cyclobacterium xiamenense</name>
    <dbReference type="NCBI Taxonomy" id="1297121"/>
    <lineage>
        <taxon>Bacteria</taxon>
        <taxon>Pseudomonadati</taxon>
        <taxon>Bacteroidota</taxon>
        <taxon>Cytophagia</taxon>
        <taxon>Cytophagales</taxon>
        <taxon>Cyclobacteriaceae</taxon>
        <taxon>Cyclobacterium</taxon>
    </lineage>
</organism>
<sequence>MVLPYTSPGSAEARGTARGQGNISVAALAILLVETCRQCQATFGTNPLPPSLTTPRAPSLNKEGEGLSSTILTLIHPE</sequence>
<dbReference type="STRING" id="1416801.SAMN05192553_104371"/>
<evidence type="ECO:0000313" key="3">
    <source>
        <dbReference type="Proteomes" id="UP000199403"/>
    </source>
</evidence>
<name>A0A1H6ZBD8_9BACT</name>
<evidence type="ECO:0000313" key="2">
    <source>
        <dbReference type="EMBL" id="SEJ50873.1"/>
    </source>
</evidence>
<protein>
    <submittedName>
        <fullName evidence="2">Uncharacterized protein</fullName>
    </submittedName>
</protein>
<feature type="region of interest" description="Disordered" evidence="1">
    <location>
        <begin position="43"/>
        <end position="69"/>
    </location>
</feature>